<feature type="compositionally biased region" description="Polar residues" evidence="2">
    <location>
        <begin position="359"/>
        <end position="369"/>
    </location>
</feature>
<protein>
    <submittedName>
        <fullName evidence="5">Protein FAM65B-like</fullName>
    </submittedName>
</protein>
<proteinExistence type="inferred from homology"/>
<feature type="compositionally biased region" description="Basic and acidic residues" evidence="2">
    <location>
        <begin position="232"/>
        <end position="245"/>
    </location>
</feature>
<feature type="region of interest" description="Disordered" evidence="2">
    <location>
        <begin position="335"/>
        <end position="369"/>
    </location>
</feature>
<dbReference type="Pfam" id="PF15903">
    <property type="entry name" value="PL48"/>
    <property type="match status" value="1"/>
</dbReference>
<evidence type="ECO:0000256" key="1">
    <source>
        <dbReference type="ARBA" id="ARBA00005744"/>
    </source>
</evidence>
<reference evidence="5" key="1">
    <citation type="submission" date="2025-08" db="UniProtKB">
        <authorList>
            <consortium name="RefSeq"/>
        </authorList>
    </citation>
    <scope>IDENTIFICATION</scope>
</reference>
<accession>A0ABM1DUY6</accession>
<evidence type="ECO:0000313" key="5">
    <source>
        <dbReference type="RefSeq" id="XP_014663757.1"/>
    </source>
</evidence>
<name>A0ABM1DUY6_PRICU</name>
<dbReference type="SUPFAM" id="SSF48371">
    <property type="entry name" value="ARM repeat"/>
    <property type="match status" value="1"/>
</dbReference>
<feature type="domain" description="FAM65 N-terminal" evidence="3">
    <location>
        <begin position="56"/>
        <end position="152"/>
    </location>
</feature>
<comment type="similarity">
    <text evidence="1">Belongs to the RIPOR family.</text>
</comment>
<feature type="region of interest" description="Disordered" evidence="2">
    <location>
        <begin position="169"/>
        <end position="248"/>
    </location>
</feature>
<dbReference type="RefSeq" id="XP_014663757.1">
    <property type="nucleotide sequence ID" value="XM_014808271.1"/>
</dbReference>
<sequence>MAQAYVSSPHRTREQLNNVKSGFKECTQSMCSFAPTLLARRLAFVFEIHVPSTAATKWKSKGRVERSRAQQWDCEEATFRCLIADILNIKAVEVKGLGKSVLLGTKNCETKDLFSAHPQIMTVNLNPSGSLKLNVIITWNPLDGSAADDASAYPSLTPVVLRNSPTRKRRPMTMATPSPLLQNGLGGRPTRPFSDIVREPMPRTSVTPDRDSLLNSRSRASYSGDAAASVRRSRDSALPEMDRPSPPRLEQAVLSLSTTLEDYQGQYPELNNLEQQVEMLKDLLKASHGSGHSSRSSSISISVESALGCFDFLNSEMTLPEEDEEEESRACAYVAADDRNSRESSVSESRSSLEHRSTLNHSNLTKHQATMKTMDSGIESIGRHLSEDRGFSTGSSPEPASIGNEQIDTALLYHVMYCERLLEHLGAFGPLKCREIHALHNLEIQADIIEHLLELAQSGANVMDLQEVLHGVQYSESLVEFWQHCAQSVLLHLPTHQLLSALEKAYGSLIRVNHAEVANKVFLHVISKVVDTSVSAVQRPDSIVTLHQFLFHFKDRGKSDLDKVIVEAAVDLSAVEVLKSGANDQIKALILKTFKKRLPSADVLQALSTLLYRTSDVKKPVASYLKTVSADGVAHDKMLVTYVEALESTKPDVRQGACVALALLKATECISQLTYVCQTDVAAEVKLSAKETLLTLGNTWTY</sequence>
<dbReference type="PANTHER" id="PTHR15829">
    <property type="entry name" value="PROTEIN KINASE PKN/PRK1, EFFECTOR"/>
    <property type="match status" value="1"/>
</dbReference>
<dbReference type="InterPro" id="IPR026136">
    <property type="entry name" value="RIPOR3"/>
</dbReference>
<organism evidence="4 5">
    <name type="scientific">Priapulus caudatus</name>
    <name type="common">Priapulid worm</name>
    <dbReference type="NCBI Taxonomy" id="37621"/>
    <lineage>
        <taxon>Eukaryota</taxon>
        <taxon>Metazoa</taxon>
        <taxon>Ecdysozoa</taxon>
        <taxon>Scalidophora</taxon>
        <taxon>Priapulida</taxon>
        <taxon>Priapulimorpha</taxon>
        <taxon>Priapulimorphida</taxon>
        <taxon>Priapulidae</taxon>
        <taxon>Priapulus</taxon>
    </lineage>
</organism>
<dbReference type="GeneID" id="106806360"/>
<evidence type="ECO:0000256" key="2">
    <source>
        <dbReference type="SAM" id="MobiDB-lite"/>
    </source>
</evidence>
<dbReference type="InterPro" id="IPR016024">
    <property type="entry name" value="ARM-type_fold"/>
</dbReference>
<keyword evidence="4" id="KW-1185">Reference proteome</keyword>
<dbReference type="InterPro" id="IPR031780">
    <property type="entry name" value="FAM65_N"/>
</dbReference>
<gene>
    <name evidence="5" type="primary">LOC106806360</name>
</gene>
<dbReference type="Proteomes" id="UP000695022">
    <property type="component" value="Unplaced"/>
</dbReference>
<evidence type="ECO:0000313" key="4">
    <source>
        <dbReference type="Proteomes" id="UP000695022"/>
    </source>
</evidence>
<evidence type="ECO:0000259" key="3">
    <source>
        <dbReference type="Pfam" id="PF15903"/>
    </source>
</evidence>
<dbReference type="PANTHER" id="PTHR15829:SF13">
    <property type="entry name" value="FAM65 N-TERMINAL DOMAIN-CONTAINING PROTEIN"/>
    <property type="match status" value="1"/>
</dbReference>